<dbReference type="SUPFAM" id="SSF57756">
    <property type="entry name" value="Retrovirus zinc finger-like domains"/>
    <property type="match status" value="1"/>
</dbReference>
<gene>
    <name evidence="5" type="ORF">Tci_050771</name>
</gene>
<dbReference type="GO" id="GO:0003676">
    <property type="term" value="F:nucleic acid binding"/>
    <property type="evidence" value="ECO:0007669"/>
    <property type="project" value="InterPro"/>
</dbReference>
<evidence type="ECO:0000256" key="3">
    <source>
        <dbReference type="SAM" id="MobiDB-lite"/>
    </source>
</evidence>
<dbReference type="InterPro" id="IPR001878">
    <property type="entry name" value="Znf_CCHC"/>
</dbReference>
<dbReference type="EMBL" id="BKCJ010007745">
    <property type="protein sequence ID" value="GEU78793.1"/>
    <property type="molecule type" value="Genomic_DNA"/>
</dbReference>
<organism evidence="5">
    <name type="scientific">Tanacetum cinerariifolium</name>
    <name type="common">Dalmatian daisy</name>
    <name type="synonym">Chrysanthemum cinerariifolium</name>
    <dbReference type="NCBI Taxonomy" id="118510"/>
    <lineage>
        <taxon>Eukaryota</taxon>
        <taxon>Viridiplantae</taxon>
        <taxon>Streptophyta</taxon>
        <taxon>Embryophyta</taxon>
        <taxon>Tracheophyta</taxon>
        <taxon>Spermatophyta</taxon>
        <taxon>Magnoliopsida</taxon>
        <taxon>eudicotyledons</taxon>
        <taxon>Gunneridae</taxon>
        <taxon>Pentapetalae</taxon>
        <taxon>asterids</taxon>
        <taxon>campanulids</taxon>
        <taxon>Asterales</taxon>
        <taxon>Asteraceae</taxon>
        <taxon>Asteroideae</taxon>
        <taxon>Anthemideae</taxon>
        <taxon>Anthemidinae</taxon>
        <taxon>Tanacetum</taxon>
    </lineage>
</organism>
<keyword evidence="2" id="KW-0175">Coiled coil</keyword>
<accession>A0A6L2MY19</accession>
<sequence length="630" mass="72615">MGLQGIAKVDLAYMRKGLGYRYNRVKFFYKGIGPRNGPIRHIPIVYSDDDEDVGAEADMTNLDTNILVSSILTTRIHKDNPVEQIIRDIHSAPQTRRMTNNVTNYEPKKVIQALTDPSWIEAMQDELLQNKKDERSIVIRNKARLVAQGYTQEEGIDYDEVFALVVRIEAIRLFLAYASFKDFVGYQMDVKSAFLYSKIEEKVYVCQPLGFEDPEFPNRVYKVEKALYGLHQAPRACQSTSPQLDNEDLKQIDVDDLKEMDLRWQMAMLTMWARRFLQKTGRNLGANGPTSMGFDMSKVECYNCHRKGHFTRECRSSKDSRRTGASELQRRTVPVETSTSKALVSQVDAINHVKQKAKEDLAMQRYQVIKKRHQTEAQARKNMIMYLKNVTGFKLDYFKGMSFDDIRLIFEAKFNSNIAFLLKTKEQMEEEENRAIQSINETPAQKATKRRKLNEKVKDLKKHLEIVPDEDDAVYTEPTPLARKVPVVGYEIINLNNKPYYKIIRADGTHQLYISFLTLLKNFDREDLEALWSLVKERFSTSKPKNFSDDFLLTTLGAMFEKPNGQAQVWRNQRSIHGQAKIKSWKLLESCELSAAKQKMMLLDSAAEGSLMLLSQVNATNVILMLSRQS</sequence>
<feature type="region of interest" description="Disordered" evidence="3">
    <location>
        <begin position="313"/>
        <end position="332"/>
    </location>
</feature>
<dbReference type="AlphaFoldDB" id="A0A6L2MY19"/>
<dbReference type="GO" id="GO:0008270">
    <property type="term" value="F:zinc ion binding"/>
    <property type="evidence" value="ECO:0007669"/>
    <property type="project" value="UniProtKB-KW"/>
</dbReference>
<keyword evidence="1" id="KW-0479">Metal-binding</keyword>
<keyword evidence="1" id="KW-0863">Zinc-finger</keyword>
<feature type="domain" description="CCHC-type" evidence="4">
    <location>
        <begin position="301"/>
        <end position="316"/>
    </location>
</feature>
<dbReference type="PROSITE" id="PS50158">
    <property type="entry name" value="ZF_CCHC"/>
    <property type="match status" value="1"/>
</dbReference>
<dbReference type="InterPro" id="IPR036875">
    <property type="entry name" value="Znf_CCHC_sf"/>
</dbReference>
<protein>
    <recommendedName>
        <fullName evidence="4">CCHC-type domain-containing protein</fullName>
    </recommendedName>
</protein>
<proteinExistence type="predicted"/>
<reference evidence="5" key="1">
    <citation type="journal article" date="2019" name="Sci. Rep.">
        <title>Draft genome of Tanacetum cinerariifolium, the natural source of mosquito coil.</title>
        <authorList>
            <person name="Yamashiro T."/>
            <person name="Shiraishi A."/>
            <person name="Satake H."/>
            <person name="Nakayama K."/>
        </authorList>
    </citation>
    <scope>NUCLEOTIDE SEQUENCE</scope>
</reference>
<evidence type="ECO:0000259" key="4">
    <source>
        <dbReference type="PROSITE" id="PS50158"/>
    </source>
</evidence>
<evidence type="ECO:0000313" key="5">
    <source>
        <dbReference type="EMBL" id="GEU78793.1"/>
    </source>
</evidence>
<comment type="caution">
    <text evidence="5">The sequence shown here is derived from an EMBL/GenBank/DDBJ whole genome shotgun (WGS) entry which is preliminary data.</text>
</comment>
<feature type="compositionally biased region" description="Basic and acidic residues" evidence="3">
    <location>
        <begin position="313"/>
        <end position="330"/>
    </location>
</feature>
<evidence type="ECO:0000256" key="1">
    <source>
        <dbReference type="PROSITE-ProRule" id="PRU00047"/>
    </source>
</evidence>
<dbReference type="Pfam" id="PF07727">
    <property type="entry name" value="RVT_2"/>
    <property type="match status" value="1"/>
</dbReference>
<dbReference type="Gene3D" id="4.10.60.10">
    <property type="entry name" value="Zinc finger, CCHC-type"/>
    <property type="match status" value="1"/>
</dbReference>
<keyword evidence="1" id="KW-0862">Zinc</keyword>
<evidence type="ECO:0000256" key="2">
    <source>
        <dbReference type="SAM" id="Coils"/>
    </source>
</evidence>
<feature type="coiled-coil region" evidence="2">
    <location>
        <begin position="411"/>
        <end position="441"/>
    </location>
</feature>
<name>A0A6L2MY19_TANCI</name>
<dbReference type="InterPro" id="IPR013103">
    <property type="entry name" value="RVT_2"/>
</dbReference>